<dbReference type="RefSeq" id="WP_134338519.1">
    <property type="nucleotide sequence ID" value="NZ_SOPW01000001.1"/>
</dbReference>
<dbReference type="InterPro" id="IPR013108">
    <property type="entry name" value="Amidohydro_3"/>
</dbReference>
<dbReference type="CDD" id="cd01300">
    <property type="entry name" value="YtcJ_like"/>
    <property type="match status" value="1"/>
</dbReference>
<dbReference type="SUPFAM" id="SSF51338">
    <property type="entry name" value="Composite domain of metallo-dependent hydrolases"/>
    <property type="match status" value="1"/>
</dbReference>
<dbReference type="PANTHER" id="PTHR22642">
    <property type="entry name" value="IMIDAZOLONEPROPIONASE"/>
    <property type="match status" value="1"/>
</dbReference>
<name>A0A4Y8IV64_9BACI</name>
<dbReference type="AlphaFoldDB" id="A0A4Y8IV64"/>
<evidence type="ECO:0000313" key="3">
    <source>
        <dbReference type="Proteomes" id="UP000297975"/>
    </source>
</evidence>
<dbReference type="InterPro" id="IPR033932">
    <property type="entry name" value="YtcJ-like"/>
</dbReference>
<feature type="domain" description="Amidohydrolase 3" evidence="1">
    <location>
        <begin position="46"/>
        <end position="531"/>
    </location>
</feature>
<dbReference type="Gene3D" id="3.20.20.140">
    <property type="entry name" value="Metal-dependent hydrolases"/>
    <property type="match status" value="1"/>
</dbReference>
<evidence type="ECO:0000313" key="2">
    <source>
        <dbReference type="EMBL" id="TFB25059.1"/>
    </source>
</evidence>
<organism evidence="2 3">
    <name type="scientific">Filobacillus milosensis</name>
    <dbReference type="NCBI Taxonomy" id="94137"/>
    <lineage>
        <taxon>Bacteria</taxon>
        <taxon>Bacillati</taxon>
        <taxon>Bacillota</taxon>
        <taxon>Bacilli</taxon>
        <taxon>Bacillales</taxon>
        <taxon>Bacillaceae</taxon>
        <taxon>Filobacillus</taxon>
    </lineage>
</organism>
<reference evidence="2 3" key="1">
    <citation type="submission" date="2019-03" db="EMBL/GenBank/DDBJ databases">
        <authorList>
            <person name="He R.-H."/>
        </authorList>
    </citation>
    <scope>NUCLEOTIDE SEQUENCE [LARGE SCALE GENOMIC DNA]</scope>
    <source>
        <strain evidence="3">SH 714</strain>
    </source>
</reference>
<comment type="caution">
    <text evidence="2">The sequence shown here is derived from an EMBL/GenBank/DDBJ whole genome shotgun (WGS) entry which is preliminary data.</text>
</comment>
<dbReference type="Gene3D" id="3.10.310.70">
    <property type="match status" value="1"/>
</dbReference>
<accession>A0A4Y8IV64</accession>
<gene>
    <name evidence="2" type="ORF">E3U55_01310</name>
</gene>
<dbReference type="InterPro" id="IPR032466">
    <property type="entry name" value="Metal_Hydrolase"/>
</dbReference>
<dbReference type="InterPro" id="IPR011059">
    <property type="entry name" value="Metal-dep_hydrolase_composite"/>
</dbReference>
<dbReference type="SUPFAM" id="SSF51556">
    <property type="entry name" value="Metallo-dependent hydrolases"/>
    <property type="match status" value="1"/>
</dbReference>
<sequence>MIIDNVRLYQAKINQNDLNDIFHIELENEKIKSIIPGRYQGNDQDLYDAKEHVMSASFNDSHMHLLRYGLLKKELDLTQVSSWAEMKEAVEYYYKEMEEGQWVFGKGFDDSKFDDIDHLLTADDLGEINVNDYMYFMHQDGHECVISHSAMNLLKQEKDFEKEPDIFKEKNSDGQWNGRFKDTAVHYIKHHFWGRPVKDAKQALLNAFPYLLKYGITSVHTDDINFMGSYEKLWQAYTELEDESKLPIDVMLHHYIFDKEDLLRYINRSNLRTGDGTQRVKVGAIKIFLDGTQRLHTAAMRNPYPDQPDSDGTLIYSQSELDELVSIAAENDMQVAMHAIGDRAVEEAIVALEQENARTSALKHRIIHAQTLAPDLIQRLKTIKPYIETQPSFLISEWNSKEQWTPKDLLPYCDAFNSLMRDQIPITLSSDLPIGSLNPMESVYAAVTRMDLGEQPDGGWMPQERISVDDAFHGFTSAPAELEFKEKVKGKIESGYQADFILLNKHPLEAQHKDLKDITVMETWSKGKQVFKK</sequence>
<protein>
    <submittedName>
        <fullName evidence="2">Amidohydrolase</fullName>
    </submittedName>
</protein>
<dbReference type="Proteomes" id="UP000297975">
    <property type="component" value="Unassembled WGS sequence"/>
</dbReference>
<keyword evidence="2" id="KW-0378">Hydrolase</keyword>
<dbReference type="Pfam" id="PF07969">
    <property type="entry name" value="Amidohydro_3"/>
    <property type="match status" value="1"/>
</dbReference>
<dbReference type="OrthoDB" id="9767366at2"/>
<keyword evidence="3" id="KW-1185">Reference proteome</keyword>
<dbReference type="EMBL" id="SOPW01000001">
    <property type="protein sequence ID" value="TFB25059.1"/>
    <property type="molecule type" value="Genomic_DNA"/>
</dbReference>
<evidence type="ECO:0000259" key="1">
    <source>
        <dbReference type="Pfam" id="PF07969"/>
    </source>
</evidence>
<proteinExistence type="predicted"/>
<dbReference type="PANTHER" id="PTHR22642:SF2">
    <property type="entry name" value="PROTEIN LONG AFTER FAR-RED 3"/>
    <property type="match status" value="1"/>
</dbReference>
<dbReference type="Gene3D" id="2.30.40.10">
    <property type="entry name" value="Urease, subunit C, domain 1"/>
    <property type="match status" value="1"/>
</dbReference>
<dbReference type="GO" id="GO:0016810">
    <property type="term" value="F:hydrolase activity, acting on carbon-nitrogen (but not peptide) bonds"/>
    <property type="evidence" value="ECO:0007669"/>
    <property type="project" value="InterPro"/>
</dbReference>